<accession>A0A517N0G5</accession>
<gene>
    <name evidence="1" type="ORF">HG15A2_39640</name>
</gene>
<name>A0A517N0G5_9BACT</name>
<dbReference type="EMBL" id="CP036263">
    <property type="protein sequence ID" value="QDT00625.1"/>
    <property type="molecule type" value="Genomic_DNA"/>
</dbReference>
<reference evidence="1 2" key="1">
    <citation type="submission" date="2019-02" db="EMBL/GenBank/DDBJ databases">
        <title>Deep-cultivation of Planctomycetes and their phenomic and genomic characterization uncovers novel biology.</title>
        <authorList>
            <person name="Wiegand S."/>
            <person name="Jogler M."/>
            <person name="Boedeker C."/>
            <person name="Pinto D."/>
            <person name="Vollmers J."/>
            <person name="Rivas-Marin E."/>
            <person name="Kohn T."/>
            <person name="Peeters S.H."/>
            <person name="Heuer A."/>
            <person name="Rast P."/>
            <person name="Oberbeckmann S."/>
            <person name="Bunk B."/>
            <person name="Jeske O."/>
            <person name="Meyerdierks A."/>
            <person name="Storesund J.E."/>
            <person name="Kallscheuer N."/>
            <person name="Luecker S."/>
            <person name="Lage O.M."/>
            <person name="Pohl T."/>
            <person name="Merkel B.J."/>
            <person name="Hornburger P."/>
            <person name="Mueller R.-W."/>
            <person name="Bruemmer F."/>
            <person name="Labrenz M."/>
            <person name="Spormann A.M."/>
            <person name="Op den Camp H."/>
            <person name="Overmann J."/>
            <person name="Amann R."/>
            <person name="Jetten M.S.M."/>
            <person name="Mascher T."/>
            <person name="Medema M.H."/>
            <person name="Devos D.P."/>
            <person name="Kaster A.-K."/>
            <person name="Ovreas L."/>
            <person name="Rohde M."/>
            <person name="Galperin M.Y."/>
            <person name="Jogler C."/>
        </authorList>
    </citation>
    <scope>NUCLEOTIDE SEQUENCE [LARGE SCALE GENOMIC DNA]</scope>
    <source>
        <strain evidence="1 2">HG15A2</strain>
    </source>
</reference>
<evidence type="ECO:0000313" key="1">
    <source>
        <dbReference type="EMBL" id="QDT00625.1"/>
    </source>
</evidence>
<dbReference type="Proteomes" id="UP000319852">
    <property type="component" value="Chromosome"/>
</dbReference>
<proteinExistence type="predicted"/>
<sequence>MKSNLRGFVVFVFTCMLIGCEDARPRQAYEFAVTGLESRILRTTRQLEDDSLDKTDAGVRVRQEFVLPSDRIALQQLITSGSNALHRPLVLWGIVRPVLGNRTDADYGLQLEWLEKGLETTGFFLQMRNEKILKFGNTIDSNNKEFVNLALDNNPSRYDQIVFVQSGSAGPQTALLTKEQYQEIIVQRQADRVGLILKDGTLTSTGPIAYQEDFNSETPE</sequence>
<keyword evidence="2" id="KW-1185">Reference proteome</keyword>
<organism evidence="1 2">
    <name type="scientific">Adhaeretor mobilis</name>
    <dbReference type="NCBI Taxonomy" id="1930276"/>
    <lineage>
        <taxon>Bacteria</taxon>
        <taxon>Pseudomonadati</taxon>
        <taxon>Planctomycetota</taxon>
        <taxon>Planctomycetia</taxon>
        <taxon>Pirellulales</taxon>
        <taxon>Lacipirellulaceae</taxon>
        <taxon>Adhaeretor</taxon>
    </lineage>
</organism>
<dbReference type="PROSITE" id="PS51257">
    <property type="entry name" value="PROKAR_LIPOPROTEIN"/>
    <property type="match status" value="1"/>
</dbReference>
<dbReference type="RefSeq" id="WP_145062236.1">
    <property type="nucleotide sequence ID" value="NZ_CP036263.1"/>
</dbReference>
<dbReference type="AlphaFoldDB" id="A0A517N0G5"/>
<evidence type="ECO:0000313" key="2">
    <source>
        <dbReference type="Proteomes" id="UP000319852"/>
    </source>
</evidence>
<dbReference type="KEGG" id="amob:HG15A2_39640"/>
<protein>
    <submittedName>
        <fullName evidence="1">Uncharacterized protein</fullName>
    </submittedName>
</protein>